<dbReference type="EMBL" id="VJMJ01000157">
    <property type="protein sequence ID" value="KAF0730054.1"/>
    <property type="molecule type" value="Genomic_DNA"/>
</dbReference>
<dbReference type="Proteomes" id="UP000481153">
    <property type="component" value="Unassembled WGS sequence"/>
</dbReference>
<reference evidence="2 3" key="1">
    <citation type="submission" date="2019-07" db="EMBL/GenBank/DDBJ databases">
        <title>Genomics analysis of Aphanomyces spp. identifies a new class of oomycete effector associated with host adaptation.</title>
        <authorList>
            <person name="Gaulin E."/>
        </authorList>
    </citation>
    <scope>NUCLEOTIDE SEQUENCE [LARGE SCALE GENOMIC DNA]</scope>
    <source>
        <strain evidence="2 3">ATCC 201684</strain>
    </source>
</reference>
<keyword evidence="1" id="KW-0732">Signal</keyword>
<evidence type="ECO:0000313" key="3">
    <source>
        <dbReference type="Proteomes" id="UP000481153"/>
    </source>
</evidence>
<keyword evidence="3" id="KW-1185">Reference proteome</keyword>
<sequence length="153" mass="17953">MKRHAIVMMVLVTIAICFAKTIDYDRLERQWEAGDHEDELLSDDELEYKRRGTLDKSEMVFVSLNEAVLRKRKPTDPAISVVSELCATWKQMLLQGGLTVNFYELEAYKVLAGMQHGSRVKELRDFFLEQDEVIEVTWDQNTLKKKRKRKDEL</sequence>
<gene>
    <name evidence="2" type="ORF">Ae201684_012452</name>
</gene>
<protein>
    <submittedName>
        <fullName evidence="2">Uncharacterized protein</fullName>
    </submittedName>
</protein>
<dbReference type="AlphaFoldDB" id="A0A6G0WRG0"/>
<organism evidence="2 3">
    <name type="scientific">Aphanomyces euteiches</name>
    <dbReference type="NCBI Taxonomy" id="100861"/>
    <lineage>
        <taxon>Eukaryota</taxon>
        <taxon>Sar</taxon>
        <taxon>Stramenopiles</taxon>
        <taxon>Oomycota</taxon>
        <taxon>Saprolegniomycetes</taxon>
        <taxon>Saprolegniales</taxon>
        <taxon>Verrucalvaceae</taxon>
        <taxon>Aphanomyces</taxon>
    </lineage>
</organism>
<feature type="chain" id="PRO_5026050050" evidence="1">
    <location>
        <begin position="20"/>
        <end position="153"/>
    </location>
</feature>
<feature type="signal peptide" evidence="1">
    <location>
        <begin position="1"/>
        <end position="19"/>
    </location>
</feature>
<dbReference type="Gene3D" id="3.30.70.260">
    <property type="match status" value="1"/>
</dbReference>
<dbReference type="VEuPathDB" id="FungiDB:AeMF1_004790"/>
<evidence type="ECO:0000313" key="2">
    <source>
        <dbReference type="EMBL" id="KAF0730054.1"/>
    </source>
</evidence>
<name>A0A6G0WRG0_9STRA</name>
<evidence type="ECO:0000256" key="1">
    <source>
        <dbReference type="SAM" id="SignalP"/>
    </source>
</evidence>
<accession>A0A6G0WRG0</accession>
<comment type="caution">
    <text evidence="2">The sequence shown here is derived from an EMBL/GenBank/DDBJ whole genome shotgun (WGS) entry which is preliminary data.</text>
</comment>
<proteinExistence type="predicted"/>